<accession>A0A838ZL26</accession>
<name>A0A838ZL26_9FLAO</name>
<dbReference type="Pfam" id="PF06719">
    <property type="entry name" value="AraC_N"/>
    <property type="match status" value="1"/>
</dbReference>
<dbReference type="InterPro" id="IPR018060">
    <property type="entry name" value="HTH_AraC"/>
</dbReference>
<sequence>MNSSISKIYEEGKVITPIENQLSFHTDEVDLHLFETKMRTFGFELEFDEMSLLTMLSGKKVMHFGGEHSFEFLPEESLVLDRHKAMQIDFPDAENQNPTRCMALIISPEEIKDTLMMLNENAPKLDDSLWAMDLSSIKFENDFILSRNIERIILLANSNTQYRDTLSKLTTKELIINLLQSNARNLLLKKTQSFSNVNQLAFAIDYIRRNHHKALTIDEIADKAFMSKSTFHRHFKREIGMTPNEFILIEKIKKAKFLLENTKNSIADIAYSLAFASPSQFIKHFKTLTGFTPLKYKKGLSSEN</sequence>
<reference evidence="5 6" key="1">
    <citation type="submission" date="2020-07" db="EMBL/GenBank/DDBJ databases">
        <title>Moheibacter lacus sp. nov., a member of the family Flavobacteriaceae isolated from freshwater lake sediment.</title>
        <authorList>
            <person name="Liu Y."/>
        </authorList>
    </citation>
    <scope>NUCLEOTIDE SEQUENCE [LARGE SCALE GENOMIC DNA]</scope>
    <source>
        <strain evidence="5 6">BDHS18</strain>
    </source>
</reference>
<gene>
    <name evidence="5" type="ORF">HU137_01345</name>
</gene>
<dbReference type="PROSITE" id="PS00041">
    <property type="entry name" value="HTH_ARAC_FAMILY_1"/>
    <property type="match status" value="1"/>
</dbReference>
<dbReference type="Pfam" id="PF12833">
    <property type="entry name" value="HTH_18"/>
    <property type="match status" value="1"/>
</dbReference>
<dbReference type="Gene3D" id="1.10.10.60">
    <property type="entry name" value="Homeodomain-like"/>
    <property type="match status" value="2"/>
</dbReference>
<protein>
    <submittedName>
        <fullName evidence="5">AraC family transcriptional regulator</fullName>
    </submittedName>
</protein>
<keyword evidence="2" id="KW-0238">DNA-binding</keyword>
<evidence type="ECO:0000313" key="6">
    <source>
        <dbReference type="Proteomes" id="UP000552241"/>
    </source>
</evidence>
<organism evidence="5 6">
    <name type="scientific">Moheibacter lacus</name>
    <dbReference type="NCBI Taxonomy" id="2745851"/>
    <lineage>
        <taxon>Bacteria</taxon>
        <taxon>Pseudomonadati</taxon>
        <taxon>Bacteroidota</taxon>
        <taxon>Flavobacteriia</taxon>
        <taxon>Flavobacteriales</taxon>
        <taxon>Weeksellaceae</taxon>
        <taxon>Moheibacter</taxon>
    </lineage>
</organism>
<dbReference type="Proteomes" id="UP000552241">
    <property type="component" value="Unassembled WGS sequence"/>
</dbReference>
<keyword evidence="6" id="KW-1185">Reference proteome</keyword>
<evidence type="ECO:0000256" key="2">
    <source>
        <dbReference type="ARBA" id="ARBA00023125"/>
    </source>
</evidence>
<dbReference type="AlphaFoldDB" id="A0A838ZL26"/>
<keyword evidence="3" id="KW-0804">Transcription</keyword>
<dbReference type="PANTHER" id="PTHR43280">
    <property type="entry name" value="ARAC-FAMILY TRANSCRIPTIONAL REGULATOR"/>
    <property type="match status" value="1"/>
</dbReference>
<evidence type="ECO:0000313" key="5">
    <source>
        <dbReference type="EMBL" id="MBA5628410.1"/>
    </source>
</evidence>
<dbReference type="PANTHER" id="PTHR43280:SF28">
    <property type="entry name" value="HTH-TYPE TRANSCRIPTIONAL ACTIVATOR RHAS"/>
    <property type="match status" value="1"/>
</dbReference>
<evidence type="ECO:0000259" key="4">
    <source>
        <dbReference type="PROSITE" id="PS01124"/>
    </source>
</evidence>
<proteinExistence type="predicted"/>
<dbReference type="EMBL" id="JACDZE010000001">
    <property type="protein sequence ID" value="MBA5628410.1"/>
    <property type="molecule type" value="Genomic_DNA"/>
</dbReference>
<evidence type="ECO:0000256" key="3">
    <source>
        <dbReference type="ARBA" id="ARBA00023163"/>
    </source>
</evidence>
<dbReference type="InterPro" id="IPR009594">
    <property type="entry name" value="Tscrpt_reg_HTH_AraC_N"/>
</dbReference>
<dbReference type="InterPro" id="IPR018062">
    <property type="entry name" value="HTH_AraC-typ_CS"/>
</dbReference>
<dbReference type="GO" id="GO:0043565">
    <property type="term" value="F:sequence-specific DNA binding"/>
    <property type="evidence" value="ECO:0007669"/>
    <property type="project" value="InterPro"/>
</dbReference>
<dbReference type="PROSITE" id="PS01124">
    <property type="entry name" value="HTH_ARAC_FAMILY_2"/>
    <property type="match status" value="1"/>
</dbReference>
<dbReference type="InterPro" id="IPR009057">
    <property type="entry name" value="Homeodomain-like_sf"/>
</dbReference>
<evidence type="ECO:0000256" key="1">
    <source>
        <dbReference type="ARBA" id="ARBA00023015"/>
    </source>
</evidence>
<dbReference type="GO" id="GO:0003700">
    <property type="term" value="F:DNA-binding transcription factor activity"/>
    <property type="evidence" value="ECO:0007669"/>
    <property type="project" value="InterPro"/>
</dbReference>
<feature type="domain" description="HTH araC/xylS-type" evidence="4">
    <location>
        <begin position="201"/>
        <end position="299"/>
    </location>
</feature>
<dbReference type="SUPFAM" id="SSF46689">
    <property type="entry name" value="Homeodomain-like"/>
    <property type="match status" value="2"/>
</dbReference>
<comment type="caution">
    <text evidence="5">The sequence shown here is derived from an EMBL/GenBank/DDBJ whole genome shotgun (WGS) entry which is preliminary data.</text>
</comment>
<dbReference type="RefSeq" id="WP_182042010.1">
    <property type="nucleotide sequence ID" value="NZ_JACDZE010000001.1"/>
</dbReference>
<keyword evidence="1" id="KW-0805">Transcription regulation</keyword>
<dbReference type="SMART" id="SM00342">
    <property type="entry name" value="HTH_ARAC"/>
    <property type="match status" value="1"/>
</dbReference>